<feature type="transmembrane region" description="Helical" evidence="10">
    <location>
        <begin position="27"/>
        <end position="52"/>
    </location>
</feature>
<dbReference type="Pfam" id="PF00001">
    <property type="entry name" value="7tm_1"/>
    <property type="match status" value="1"/>
</dbReference>
<reference evidence="13" key="3">
    <citation type="submission" date="2015-06" db="UniProtKB">
        <authorList>
            <consortium name="EnsemblMetazoa"/>
        </authorList>
    </citation>
    <scope>IDENTIFICATION</scope>
</reference>
<dbReference type="GO" id="GO:0004930">
    <property type="term" value="F:G protein-coupled receptor activity"/>
    <property type="evidence" value="ECO:0007669"/>
    <property type="project" value="UniProtKB-KW"/>
</dbReference>
<dbReference type="SUPFAM" id="SSF81321">
    <property type="entry name" value="Family A G protein-coupled receptor-like"/>
    <property type="match status" value="1"/>
</dbReference>
<dbReference type="PROSITE" id="PS50262">
    <property type="entry name" value="G_PROTEIN_RECEP_F1_2"/>
    <property type="match status" value="1"/>
</dbReference>
<dbReference type="GO" id="GO:0005886">
    <property type="term" value="C:plasma membrane"/>
    <property type="evidence" value="ECO:0007669"/>
    <property type="project" value="UniProtKB-SubCell"/>
</dbReference>
<comment type="similarity">
    <text evidence="9">Belongs to the G-protein coupled receptor 1 family.</text>
</comment>
<keyword evidence="2" id="KW-1003">Cell membrane</keyword>
<feature type="transmembrane region" description="Helical" evidence="10">
    <location>
        <begin position="64"/>
        <end position="84"/>
    </location>
</feature>
<dbReference type="PANTHER" id="PTHR22752:SF3">
    <property type="entry name" value="G-PROTEIN COUPLED RECEPTOR 135"/>
    <property type="match status" value="1"/>
</dbReference>
<dbReference type="EnsemblMetazoa" id="CapteT123830">
    <property type="protein sequence ID" value="CapteP123830"/>
    <property type="gene ID" value="CapteG123830"/>
</dbReference>
<dbReference type="PRINTS" id="PR00237">
    <property type="entry name" value="GPCRRHODOPSN"/>
</dbReference>
<evidence type="ECO:0000256" key="8">
    <source>
        <dbReference type="ARBA" id="ARBA00023224"/>
    </source>
</evidence>
<dbReference type="InterPro" id="IPR017452">
    <property type="entry name" value="GPCR_Rhodpsn_7TM"/>
</dbReference>
<evidence type="ECO:0000256" key="3">
    <source>
        <dbReference type="ARBA" id="ARBA00022692"/>
    </source>
</evidence>
<dbReference type="CDD" id="cd15212">
    <property type="entry name" value="7tmA_GPR135"/>
    <property type="match status" value="1"/>
</dbReference>
<dbReference type="OMA" id="FFCRDAQ"/>
<organism evidence="12">
    <name type="scientific">Capitella teleta</name>
    <name type="common">Polychaete worm</name>
    <dbReference type="NCBI Taxonomy" id="283909"/>
    <lineage>
        <taxon>Eukaryota</taxon>
        <taxon>Metazoa</taxon>
        <taxon>Spiralia</taxon>
        <taxon>Lophotrochozoa</taxon>
        <taxon>Annelida</taxon>
        <taxon>Polychaeta</taxon>
        <taxon>Sedentaria</taxon>
        <taxon>Scolecida</taxon>
        <taxon>Capitellidae</taxon>
        <taxon>Capitella</taxon>
    </lineage>
</organism>
<keyword evidence="4 10" id="KW-1133">Transmembrane helix</keyword>
<evidence type="ECO:0000313" key="12">
    <source>
        <dbReference type="EMBL" id="ELU10982.1"/>
    </source>
</evidence>
<evidence type="ECO:0000256" key="5">
    <source>
        <dbReference type="ARBA" id="ARBA00023040"/>
    </source>
</evidence>
<feature type="domain" description="G-protein coupled receptors family 1 profile" evidence="11">
    <location>
        <begin position="43"/>
        <end position="301"/>
    </location>
</feature>
<feature type="transmembrane region" description="Helical" evidence="10">
    <location>
        <begin position="104"/>
        <end position="126"/>
    </location>
</feature>
<dbReference type="EMBL" id="AMQN01020366">
    <property type="status" value="NOT_ANNOTATED_CDS"/>
    <property type="molecule type" value="Genomic_DNA"/>
</dbReference>
<dbReference type="STRING" id="283909.R7UXF8"/>
<dbReference type="PROSITE" id="PS00237">
    <property type="entry name" value="G_PROTEIN_RECEP_F1_1"/>
    <property type="match status" value="1"/>
</dbReference>
<dbReference type="PANTHER" id="PTHR22752">
    <property type="entry name" value="G PROTEIN-COUPLED RECEPTOR"/>
    <property type="match status" value="1"/>
</dbReference>
<feature type="transmembrane region" description="Helical" evidence="10">
    <location>
        <begin position="138"/>
        <end position="160"/>
    </location>
</feature>
<evidence type="ECO:0000256" key="2">
    <source>
        <dbReference type="ARBA" id="ARBA00022475"/>
    </source>
</evidence>
<keyword evidence="8 9" id="KW-0807">Transducer</keyword>
<evidence type="ECO:0000259" key="11">
    <source>
        <dbReference type="PROSITE" id="PS50262"/>
    </source>
</evidence>
<sequence>MLGEALTSVNVSANGSDASWLSGPATAVAVAALSAIILLSTLGNIMVLYVVFAHLRFRTVTNTFITTLSLTDLCSTAVCMPMALTTLVRRRWLFGNAGCLANGTINAALAVLSTIMITFITIDRYFVVVRLPKGRPLAVPSAVLAIGVACLLSIVIGAPWHMLSSAPPYYKLGYQHCNYILHIADSPYPGGPAFGSVFLLLCFVLPSACMIFCSISLWKIIHNNDSQIRPATAPASAIRFNGEMRTAKTVVIMVLLYLVSRVPYLLAASICGAIGVQIPVSVDTSLLWILWGSCAVNPIIYAFRNPTVAQFLRIGKRKSGYEAEKRLRASSPVVAHVEALSPRQFKYLPNMSEIPRSETASTEVGCSAAWEKDDRSDSIPSVLLFRTSLSSRKGSGLSYITTSTSNTNL</sequence>
<keyword evidence="5 9" id="KW-0297">G-protein coupled receptor</keyword>
<evidence type="ECO:0000256" key="9">
    <source>
        <dbReference type="RuleBase" id="RU000688"/>
    </source>
</evidence>
<comment type="subcellular location">
    <subcellularLocation>
        <location evidence="1">Cell membrane</location>
        <topology evidence="1">Multi-pass membrane protein</topology>
    </subcellularLocation>
</comment>
<reference evidence="12 14" key="2">
    <citation type="journal article" date="2013" name="Nature">
        <title>Insights into bilaterian evolution from three spiralian genomes.</title>
        <authorList>
            <person name="Simakov O."/>
            <person name="Marletaz F."/>
            <person name="Cho S.J."/>
            <person name="Edsinger-Gonzales E."/>
            <person name="Havlak P."/>
            <person name="Hellsten U."/>
            <person name="Kuo D.H."/>
            <person name="Larsson T."/>
            <person name="Lv J."/>
            <person name="Arendt D."/>
            <person name="Savage R."/>
            <person name="Osoegawa K."/>
            <person name="de Jong P."/>
            <person name="Grimwood J."/>
            <person name="Chapman J.A."/>
            <person name="Shapiro H."/>
            <person name="Aerts A."/>
            <person name="Otillar R.P."/>
            <person name="Terry A.Y."/>
            <person name="Boore J.L."/>
            <person name="Grigoriev I.V."/>
            <person name="Lindberg D.R."/>
            <person name="Seaver E.C."/>
            <person name="Weisblat D.A."/>
            <person name="Putnam N.H."/>
            <person name="Rokhsar D.S."/>
        </authorList>
    </citation>
    <scope>NUCLEOTIDE SEQUENCE</scope>
    <source>
        <strain evidence="12 14">I ESC-2004</strain>
    </source>
</reference>
<evidence type="ECO:0000256" key="10">
    <source>
        <dbReference type="SAM" id="Phobius"/>
    </source>
</evidence>
<evidence type="ECO:0000313" key="14">
    <source>
        <dbReference type="Proteomes" id="UP000014760"/>
    </source>
</evidence>
<feature type="transmembrane region" description="Helical" evidence="10">
    <location>
        <begin position="286"/>
        <end position="303"/>
    </location>
</feature>
<keyword evidence="6 10" id="KW-0472">Membrane</keyword>
<feature type="transmembrane region" description="Helical" evidence="10">
    <location>
        <begin position="254"/>
        <end position="280"/>
    </location>
</feature>
<evidence type="ECO:0000313" key="13">
    <source>
        <dbReference type="EnsemblMetazoa" id="CapteP123830"/>
    </source>
</evidence>
<dbReference type="AlphaFoldDB" id="R7UXF8"/>
<accession>R7UXF8</accession>
<evidence type="ECO:0000256" key="1">
    <source>
        <dbReference type="ARBA" id="ARBA00004651"/>
    </source>
</evidence>
<evidence type="ECO:0000256" key="4">
    <source>
        <dbReference type="ARBA" id="ARBA00022989"/>
    </source>
</evidence>
<dbReference type="InterPro" id="IPR000276">
    <property type="entry name" value="GPCR_Rhodpsn"/>
</dbReference>
<keyword evidence="7 9" id="KW-0675">Receptor</keyword>
<dbReference type="HOGENOM" id="CLU_048891_0_0_1"/>
<dbReference type="OrthoDB" id="2101615at2759"/>
<dbReference type="Gene3D" id="1.20.1070.10">
    <property type="entry name" value="Rhodopsin 7-helix transmembrane proteins"/>
    <property type="match status" value="1"/>
</dbReference>
<dbReference type="Proteomes" id="UP000014760">
    <property type="component" value="Unassembled WGS sequence"/>
</dbReference>
<evidence type="ECO:0000256" key="7">
    <source>
        <dbReference type="ARBA" id="ARBA00023170"/>
    </source>
</evidence>
<name>R7UXF8_CAPTE</name>
<keyword evidence="14" id="KW-1185">Reference proteome</keyword>
<feature type="transmembrane region" description="Helical" evidence="10">
    <location>
        <begin position="197"/>
        <end position="221"/>
    </location>
</feature>
<evidence type="ECO:0000256" key="6">
    <source>
        <dbReference type="ARBA" id="ARBA00023136"/>
    </source>
</evidence>
<reference evidence="14" key="1">
    <citation type="submission" date="2012-12" db="EMBL/GenBank/DDBJ databases">
        <authorList>
            <person name="Hellsten U."/>
            <person name="Grimwood J."/>
            <person name="Chapman J.A."/>
            <person name="Shapiro H."/>
            <person name="Aerts A."/>
            <person name="Otillar R.P."/>
            <person name="Terry A.Y."/>
            <person name="Boore J.L."/>
            <person name="Simakov O."/>
            <person name="Marletaz F."/>
            <person name="Cho S.-J."/>
            <person name="Edsinger-Gonzales E."/>
            <person name="Havlak P."/>
            <person name="Kuo D.-H."/>
            <person name="Larsson T."/>
            <person name="Lv J."/>
            <person name="Arendt D."/>
            <person name="Savage R."/>
            <person name="Osoegawa K."/>
            <person name="de Jong P."/>
            <person name="Lindberg D.R."/>
            <person name="Seaver E.C."/>
            <person name="Weisblat D.A."/>
            <person name="Putnam N.H."/>
            <person name="Grigoriev I.V."/>
            <person name="Rokhsar D.S."/>
        </authorList>
    </citation>
    <scope>NUCLEOTIDE SEQUENCE</scope>
    <source>
        <strain evidence="14">I ESC-2004</strain>
    </source>
</reference>
<gene>
    <name evidence="12" type="ORF">CAPTEDRAFT_123830</name>
</gene>
<proteinExistence type="inferred from homology"/>
<keyword evidence="3 9" id="KW-0812">Transmembrane</keyword>
<protein>
    <recommendedName>
        <fullName evidence="11">G-protein coupled receptors family 1 profile domain-containing protein</fullName>
    </recommendedName>
</protein>
<dbReference type="EMBL" id="KB297069">
    <property type="protein sequence ID" value="ELU10982.1"/>
    <property type="molecule type" value="Genomic_DNA"/>
</dbReference>